<dbReference type="AlphaFoldDB" id="S2JU85"/>
<evidence type="ECO:0000313" key="2">
    <source>
        <dbReference type="Proteomes" id="UP000014254"/>
    </source>
</evidence>
<name>S2JU85_MUCC1</name>
<evidence type="ECO:0000313" key="1">
    <source>
        <dbReference type="EMBL" id="EPB86353.1"/>
    </source>
</evidence>
<dbReference type="Proteomes" id="UP000014254">
    <property type="component" value="Unassembled WGS sequence"/>
</dbReference>
<proteinExistence type="predicted"/>
<sequence length="101" mass="11286">MAKRLIKNCIKIAFVTSLCALVPVHMLLNHALCAVEEAIVTFQEAISNIDYLIEDGWELIGRGTRLISDVRTPTAPTMKQDDEIEVPKWSSKGINSVVEYI</sequence>
<dbReference type="InParanoid" id="S2JU85"/>
<dbReference type="OrthoDB" id="2216225at2759"/>
<protein>
    <submittedName>
        <fullName evidence="1">Uncharacterized protein</fullName>
    </submittedName>
</protein>
<dbReference type="EMBL" id="KE123991">
    <property type="protein sequence ID" value="EPB86353.1"/>
    <property type="molecule type" value="Genomic_DNA"/>
</dbReference>
<accession>S2JU85</accession>
<organism evidence="1 2">
    <name type="scientific">Mucor circinelloides f. circinelloides (strain 1006PhL)</name>
    <name type="common">Mucormycosis agent</name>
    <name type="synonym">Calyptromyces circinelloides</name>
    <dbReference type="NCBI Taxonomy" id="1220926"/>
    <lineage>
        <taxon>Eukaryota</taxon>
        <taxon>Fungi</taxon>
        <taxon>Fungi incertae sedis</taxon>
        <taxon>Mucoromycota</taxon>
        <taxon>Mucoromycotina</taxon>
        <taxon>Mucoromycetes</taxon>
        <taxon>Mucorales</taxon>
        <taxon>Mucorineae</taxon>
        <taxon>Mucoraceae</taxon>
        <taxon>Mucor</taxon>
    </lineage>
</organism>
<gene>
    <name evidence="1" type="ORF">HMPREF1544_06892</name>
</gene>
<keyword evidence="2" id="KW-1185">Reference proteome</keyword>
<reference evidence="2" key="1">
    <citation type="submission" date="2013-05" db="EMBL/GenBank/DDBJ databases">
        <title>The Genome sequence of Mucor circinelloides f. circinelloides 1006PhL.</title>
        <authorList>
            <consortium name="The Broad Institute Genomics Platform"/>
            <person name="Cuomo C."/>
            <person name="Earl A."/>
            <person name="Findley K."/>
            <person name="Lee S.C."/>
            <person name="Walker B."/>
            <person name="Young S."/>
            <person name="Zeng Q."/>
            <person name="Gargeya S."/>
            <person name="Fitzgerald M."/>
            <person name="Haas B."/>
            <person name="Abouelleil A."/>
            <person name="Allen A.W."/>
            <person name="Alvarado L."/>
            <person name="Arachchi H.M."/>
            <person name="Berlin A.M."/>
            <person name="Chapman S.B."/>
            <person name="Gainer-Dewar J."/>
            <person name="Goldberg J."/>
            <person name="Griggs A."/>
            <person name="Gujja S."/>
            <person name="Hansen M."/>
            <person name="Howarth C."/>
            <person name="Imamovic A."/>
            <person name="Ireland A."/>
            <person name="Larimer J."/>
            <person name="McCowan C."/>
            <person name="Murphy C."/>
            <person name="Pearson M."/>
            <person name="Poon T.W."/>
            <person name="Priest M."/>
            <person name="Roberts A."/>
            <person name="Saif S."/>
            <person name="Shea T."/>
            <person name="Sisk P."/>
            <person name="Sykes S."/>
            <person name="Wortman J."/>
            <person name="Nusbaum C."/>
            <person name="Birren B."/>
        </authorList>
    </citation>
    <scope>NUCLEOTIDE SEQUENCE [LARGE SCALE GENOMIC DNA]</scope>
    <source>
        <strain evidence="2">1006PhL</strain>
    </source>
</reference>
<dbReference type="VEuPathDB" id="FungiDB:HMPREF1544_06892"/>